<feature type="domain" description="Endonuclease/exonuclease/phosphatase" evidence="2">
    <location>
        <begin position="38"/>
        <end position="343"/>
    </location>
</feature>
<accession>A0A1M5HZF0</accession>
<keyword evidence="4" id="KW-1185">Reference proteome</keyword>
<dbReference type="InterPro" id="IPR036691">
    <property type="entry name" value="Endo/exonu/phosph_ase_sf"/>
</dbReference>
<keyword evidence="3" id="KW-0378">Hydrolase</keyword>
<dbReference type="InterPro" id="IPR005135">
    <property type="entry name" value="Endo/exonuclease/phosphatase"/>
</dbReference>
<organism evidence="3 4">
    <name type="scientific">Salegentibacter echinorum</name>
    <dbReference type="NCBI Taxonomy" id="1073325"/>
    <lineage>
        <taxon>Bacteria</taxon>
        <taxon>Pseudomonadati</taxon>
        <taxon>Bacteroidota</taxon>
        <taxon>Flavobacteriia</taxon>
        <taxon>Flavobacteriales</taxon>
        <taxon>Flavobacteriaceae</taxon>
        <taxon>Salegentibacter</taxon>
    </lineage>
</organism>
<evidence type="ECO:0000256" key="1">
    <source>
        <dbReference type="SAM" id="MobiDB-lite"/>
    </source>
</evidence>
<dbReference type="PANTHER" id="PTHR41349:SF1">
    <property type="entry name" value="PROTEIN CBG08683"/>
    <property type="match status" value="1"/>
</dbReference>
<dbReference type="OrthoDB" id="9794261at2"/>
<gene>
    <name evidence="3" type="ORF">SAMN05444483_10675</name>
</gene>
<keyword evidence="3" id="KW-0540">Nuclease</keyword>
<reference evidence="4" key="1">
    <citation type="submission" date="2016-11" db="EMBL/GenBank/DDBJ databases">
        <authorList>
            <person name="Varghese N."/>
            <person name="Submissions S."/>
        </authorList>
    </citation>
    <scope>NUCLEOTIDE SEQUENCE [LARGE SCALE GENOMIC DNA]</scope>
    <source>
        <strain evidence="4">DSM 24579</strain>
    </source>
</reference>
<dbReference type="Proteomes" id="UP000183945">
    <property type="component" value="Unassembled WGS sequence"/>
</dbReference>
<dbReference type="PANTHER" id="PTHR41349">
    <property type="match status" value="1"/>
</dbReference>
<proteinExistence type="predicted"/>
<sequence length="353" mass="40185">MYILLKSSIDFLKKGILFILFMATPVFAQQHSQELKVLQFNIWQEGTMVPGGFDAIIEEILRSEADLIALSEVRNYKDEILAEKLVKALAEEGHTFYSKKSEDSGILSRYPIISQEAIFPLKNDQGSVYKAIINVEGKKIAFYTGHLDYRHCSIYLPRGYDGSTWKKLDSAITDPKVIAADNLESKRDEAIDALIADAQKQREKNRLVIFGTDLNEASHLDWIEATKNLFDHNGVAMPWRNTSELEKAGFKDAYREIYPNPVTHPGFTFPADNKLVEIDKLAWAPEADDRDRIDYIFYRPSKKLKLKSVKIIGPKGSIIKNQRKPERTEDPIDSPPGVWPSDHKAVLAVFELR</sequence>
<dbReference type="GO" id="GO:0004527">
    <property type="term" value="F:exonuclease activity"/>
    <property type="evidence" value="ECO:0007669"/>
    <property type="project" value="UniProtKB-KW"/>
</dbReference>
<evidence type="ECO:0000313" key="3">
    <source>
        <dbReference type="EMBL" id="SHG21388.1"/>
    </source>
</evidence>
<evidence type="ECO:0000313" key="4">
    <source>
        <dbReference type="Proteomes" id="UP000183945"/>
    </source>
</evidence>
<dbReference type="SUPFAM" id="SSF56219">
    <property type="entry name" value="DNase I-like"/>
    <property type="match status" value="1"/>
</dbReference>
<keyword evidence="3" id="KW-0269">Exonuclease</keyword>
<dbReference type="STRING" id="1073325.SAMN05444483_10675"/>
<dbReference type="Gene3D" id="3.60.10.10">
    <property type="entry name" value="Endonuclease/exonuclease/phosphatase"/>
    <property type="match status" value="1"/>
</dbReference>
<name>A0A1M5HZF0_SALEC</name>
<dbReference type="EMBL" id="FQVT01000006">
    <property type="protein sequence ID" value="SHG21388.1"/>
    <property type="molecule type" value="Genomic_DNA"/>
</dbReference>
<protein>
    <submittedName>
        <fullName evidence="3">Exonuclease III</fullName>
    </submittedName>
</protein>
<feature type="region of interest" description="Disordered" evidence="1">
    <location>
        <begin position="318"/>
        <end position="339"/>
    </location>
</feature>
<evidence type="ECO:0000259" key="2">
    <source>
        <dbReference type="Pfam" id="PF03372"/>
    </source>
</evidence>
<dbReference type="AlphaFoldDB" id="A0A1M5HZF0"/>
<dbReference type="RefSeq" id="WP_083572088.1">
    <property type="nucleotide sequence ID" value="NZ_FQVT01000006.1"/>
</dbReference>
<dbReference type="Pfam" id="PF03372">
    <property type="entry name" value="Exo_endo_phos"/>
    <property type="match status" value="1"/>
</dbReference>